<proteinExistence type="predicted"/>
<dbReference type="OrthoDB" id="3898400at2759"/>
<dbReference type="AlphaFoldDB" id="A0A6A6PUD2"/>
<dbReference type="Proteomes" id="UP000799767">
    <property type="component" value="Unassembled WGS sequence"/>
</dbReference>
<keyword evidence="3" id="KW-1185">Reference proteome</keyword>
<evidence type="ECO:0000313" key="3">
    <source>
        <dbReference type="Proteomes" id="UP000799767"/>
    </source>
</evidence>
<feature type="compositionally biased region" description="Acidic residues" evidence="1">
    <location>
        <begin position="88"/>
        <end position="113"/>
    </location>
</feature>
<feature type="region of interest" description="Disordered" evidence="1">
    <location>
        <begin position="77"/>
        <end position="113"/>
    </location>
</feature>
<feature type="region of interest" description="Disordered" evidence="1">
    <location>
        <begin position="212"/>
        <end position="305"/>
    </location>
</feature>
<feature type="compositionally biased region" description="Basic and acidic residues" evidence="1">
    <location>
        <begin position="238"/>
        <end position="252"/>
    </location>
</feature>
<sequence length="415" mass="46366">MADFLTMRDVDAFLINPTHSMAGDFHALTTPTEEAFPSFITDESYPHKDSHYPEQAAGKHAHRELNDSFVFPQDYASEEEAASPNGQDDSDFLFDGSDFESAEDFDDEDEDVESLSDHASLAQQLCSRAQTVHFVSAGKPRVVVVPRSVEVSSAEVSPIFAQENPAVIFGSSKTHQRARLGWHERPHTPPSFDADAFHFAESRPIRTPALARPDAVPTYLPTLPKQRQTPLAAQRADFSPRAESVRQQDPSRSDWPLPASPPLTPEHNGKRRVRKLPSTFNFINFSSPRRNNSSSSSHSNSASSAYTQEDYLHYRHEPRSTPEPPLCTANFAATTYRPKMIPRGASEREPPLTLPPCPYDSPNYDWDVGYYFPPSSSPPRTFRAEQQQEEESGPSNYVKALRRKSLSAVFATAQV</sequence>
<dbReference type="EMBL" id="MU001635">
    <property type="protein sequence ID" value="KAF2483294.1"/>
    <property type="molecule type" value="Genomic_DNA"/>
</dbReference>
<accession>A0A6A6PUD2</accession>
<evidence type="ECO:0000256" key="1">
    <source>
        <dbReference type="SAM" id="MobiDB-lite"/>
    </source>
</evidence>
<reference evidence="2" key="1">
    <citation type="journal article" date="2020" name="Stud. Mycol.">
        <title>101 Dothideomycetes genomes: a test case for predicting lifestyles and emergence of pathogens.</title>
        <authorList>
            <person name="Haridas S."/>
            <person name="Albert R."/>
            <person name="Binder M."/>
            <person name="Bloem J."/>
            <person name="Labutti K."/>
            <person name="Salamov A."/>
            <person name="Andreopoulos B."/>
            <person name="Baker S."/>
            <person name="Barry K."/>
            <person name="Bills G."/>
            <person name="Bluhm B."/>
            <person name="Cannon C."/>
            <person name="Castanera R."/>
            <person name="Culley D."/>
            <person name="Daum C."/>
            <person name="Ezra D."/>
            <person name="Gonzalez J."/>
            <person name="Henrissat B."/>
            <person name="Kuo A."/>
            <person name="Liang C."/>
            <person name="Lipzen A."/>
            <person name="Lutzoni F."/>
            <person name="Magnuson J."/>
            <person name="Mondo S."/>
            <person name="Nolan M."/>
            <person name="Ohm R."/>
            <person name="Pangilinan J."/>
            <person name="Park H.-J."/>
            <person name="Ramirez L."/>
            <person name="Alfaro M."/>
            <person name="Sun H."/>
            <person name="Tritt A."/>
            <person name="Yoshinaga Y."/>
            <person name="Zwiers L.-H."/>
            <person name="Turgeon B."/>
            <person name="Goodwin S."/>
            <person name="Spatafora J."/>
            <person name="Crous P."/>
            <person name="Grigoriev I."/>
        </authorList>
    </citation>
    <scope>NUCLEOTIDE SEQUENCE</scope>
    <source>
        <strain evidence="2">CBS 113389</strain>
    </source>
</reference>
<gene>
    <name evidence="2" type="ORF">BDY17DRAFT_324044</name>
</gene>
<organism evidence="2 3">
    <name type="scientific">Neohortaea acidophila</name>
    <dbReference type="NCBI Taxonomy" id="245834"/>
    <lineage>
        <taxon>Eukaryota</taxon>
        <taxon>Fungi</taxon>
        <taxon>Dikarya</taxon>
        <taxon>Ascomycota</taxon>
        <taxon>Pezizomycotina</taxon>
        <taxon>Dothideomycetes</taxon>
        <taxon>Dothideomycetidae</taxon>
        <taxon>Mycosphaerellales</taxon>
        <taxon>Teratosphaeriaceae</taxon>
        <taxon>Neohortaea</taxon>
    </lineage>
</organism>
<protein>
    <submittedName>
        <fullName evidence="2">Uncharacterized protein</fullName>
    </submittedName>
</protein>
<dbReference type="GeneID" id="54478124"/>
<feature type="compositionally biased region" description="Low complexity" evidence="1">
    <location>
        <begin position="286"/>
        <end position="305"/>
    </location>
</feature>
<name>A0A6A6PUD2_9PEZI</name>
<evidence type="ECO:0000313" key="2">
    <source>
        <dbReference type="EMBL" id="KAF2483294.1"/>
    </source>
</evidence>
<dbReference type="RefSeq" id="XP_033589864.1">
    <property type="nucleotide sequence ID" value="XM_033737122.1"/>
</dbReference>